<proteinExistence type="predicted"/>
<feature type="transmembrane region" description="Helical" evidence="2">
    <location>
        <begin position="108"/>
        <end position="138"/>
    </location>
</feature>
<dbReference type="EC" id="2.4.-.-" evidence="4"/>
<evidence type="ECO:0000256" key="1">
    <source>
        <dbReference type="ARBA" id="ARBA00022679"/>
    </source>
</evidence>
<reference evidence="4 5" key="1">
    <citation type="submission" date="2024-08" db="EMBL/GenBank/DDBJ databases">
        <title>Mycobacterium servetensis sp. nov., a novel rapid-growing mycobacterial species recovered from a human patient in Zaragoza, Spain.</title>
        <authorList>
            <person name="Tristancho-Baro A.I."/>
            <person name="Buenestado-Serrano S."/>
            <person name="Garcia De Viedma D."/>
            <person name="Milagro-Beamonte A."/>
            <person name="Burillo N."/>
            <person name="Sanz S."/>
            <person name="Lopez-Calleja A.I."/>
            <person name="Penas-Utrilla D."/>
            <person name="Guardingo M."/>
            <person name="Garcia M.J."/>
            <person name="Vinuelas-Bayon J."/>
        </authorList>
    </citation>
    <scope>NUCLEOTIDE SEQUENCE [LARGE SCALE GENOMIC DNA]</scope>
    <source>
        <strain evidence="5">HUMS_12744610</strain>
    </source>
</reference>
<evidence type="ECO:0000313" key="4">
    <source>
        <dbReference type="EMBL" id="MEY8016642.1"/>
    </source>
</evidence>
<evidence type="ECO:0000259" key="3">
    <source>
        <dbReference type="Pfam" id="PF00534"/>
    </source>
</evidence>
<keyword evidence="2" id="KW-0812">Transmembrane</keyword>
<dbReference type="Gene3D" id="3.40.50.2000">
    <property type="entry name" value="Glycogen Phosphorylase B"/>
    <property type="match status" value="2"/>
</dbReference>
<protein>
    <submittedName>
        <fullName evidence="4">Glycosyltransferase family 4 protein</fullName>
        <ecNumber evidence="4">2.4.-.-</ecNumber>
    </submittedName>
</protein>
<dbReference type="Pfam" id="PF00534">
    <property type="entry name" value="Glycos_transf_1"/>
    <property type="match status" value="1"/>
</dbReference>
<dbReference type="EMBL" id="JBGEDP010000001">
    <property type="protein sequence ID" value="MEY8016642.1"/>
    <property type="molecule type" value="Genomic_DNA"/>
</dbReference>
<keyword evidence="2" id="KW-1133">Transmembrane helix</keyword>
<keyword evidence="4" id="KW-0328">Glycosyltransferase</keyword>
<dbReference type="PANTHER" id="PTHR12526">
    <property type="entry name" value="GLYCOSYLTRANSFERASE"/>
    <property type="match status" value="1"/>
</dbReference>
<evidence type="ECO:0000313" key="5">
    <source>
        <dbReference type="Proteomes" id="UP001564760"/>
    </source>
</evidence>
<feature type="domain" description="Glycosyl transferase family 1" evidence="3">
    <location>
        <begin position="238"/>
        <end position="392"/>
    </location>
</feature>
<keyword evidence="5" id="KW-1185">Reference proteome</keyword>
<evidence type="ECO:0000256" key="2">
    <source>
        <dbReference type="SAM" id="Phobius"/>
    </source>
</evidence>
<dbReference type="Proteomes" id="UP001564760">
    <property type="component" value="Unassembled WGS sequence"/>
</dbReference>
<keyword evidence="2" id="KW-0472">Membrane</keyword>
<accession>A0ABV4C3T8</accession>
<dbReference type="SUPFAM" id="SSF53756">
    <property type="entry name" value="UDP-Glycosyltransferase/glycogen phosphorylase"/>
    <property type="match status" value="1"/>
</dbReference>
<keyword evidence="1 4" id="KW-0808">Transferase</keyword>
<dbReference type="GO" id="GO:0016757">
    <property type="term" value="F:glycosyltransferase activity"/>
    <property type="evidence" value="ECO:0007669"/>
    <property type="project" value="UniProtKB-KW"/>
</dbReference>
<sequence>MIAADIWRRIGLWRHANEASGTKTDLPRILVISHRWELDGGAEFGFRDMVLALRKKRPDLDVVGVYPRKGSLARECEGYGIRTEITWVPWWAYYEQWRERVSSRLTQALVGALLVPLAEAIVVALLLPGILRAVWLLIRLRPTMVLTNTMGIPSHAIAAKLLGIPHYWMVCEFGKEDHQLRFFLGYRRTVRVIGRLSNMVICSSQAVEKSLLAVDPTMKTSVLYPAIDAAPATPPQRQPGERIRAVLVGRFSASKGQHLAVEAVAVARQAGVDIELTLVGAGDQEPVRELARRLGVADLVNIDGPTDDVDRYWSAAHVGLMCSECEAFGRVTVEAMRAGLPVCGTNAGGTPEIIDPGVNGLLSPAGDATALAANLMALESDEELRRSLGVRAVETAQRFERNRHDNELATVLDLC</sequence>
<organism evidence="4 5">
    <name type="scientific">Mycobacterium servetii</name>
    <dbReference type="NCBI Taxonomy" id="3237418"/>
    <lineage>
        <taxon>Bacteria</taxon>
        <taxon>Bacillati</taxon>
        <taxon>Actinomycetota</taxon>
        <taxon>Actinomycetes</taxon>
        <taxon>Mycobacteriales</taxon>
        <taxon>Mycobacteriaceae</taxon>
        <taxon>Mycobacterium</taxon>
    </lineage>
</organism>
<dbReference type="InterPro" id="IPR001296">
    <property type="entry name" value="Glyco_trans_1"/>
</dbReference>
<dbReference type="CDD" id="cd03801">
    <property type="entry name" value="GT4_PimA-like"/>
    <property type="match status" value="1"/>
</dbReference>
<comment type="caution">
    <text evidence="4">The sequence shown here is derived from an EMBL/GenBank/DDBJ whole genome shotgun (WGS) entry which is preliminary data.</text>
</comment>
<dbReference type="RefSeq" id="WP_369739000.1">
    <property type="nucleotide sequence ID" value="NZ_JBGEDP010000001.1"/>
</dbReference>
<name>A0ABV4C3T8_9MYCO</name>
<gene>
    <name evidence="4" type="ORF">AB8998_17390</name>
</gene>